<dbReference type="InterPro" id="IPR016195">
    <property type="entry name" value="Pol/histidinol_Pase-like"/>
</dbReference>
<sequence length="1160" mass="130449">MSDFVHLHCHSEYSLLDGAIRLKDLCSRAKDYGMNAAAVTDHGNLYAALPFYLTAKDFGVKPIIGCEVYVCHDHTDRTSPLARTRHHLVLLAQNLTGYHNLTKLVSKSAMYGFYHRPRVDKAMLREHAEGIVALSACLAGEVPKAILRGSMDDAAALAREYHSIFPGRFFLEMQSNGLKEQETVNEKILELAETCAIPLVATNDCHYLGKDDVEAHDILLCIQTQAKVDDPARMRFETKELYYKNIEEMEKPFAHAPEALANTARIAFEMCEDYNFDLKSYHFPIYQLPEGISLEDEFRRLAREGLKQRLAKIPYQVDETLYWERLEQELSVICEMQFPGYFLIVQDFINWAKDHGIPVGPGRGSAAGSLVAWAIRITNLDPIPYNLLFERFLNIERISMPDIDVDFCERKRHEVIKYVGDKYGEDSVAQITTFGKMKAKAVVRDVGRALGLSFQETDRIAKLIPGALDMTIAKALEVEPDLKKLYDSDPVTTKLIDVSRRLEGLSRHASTHAAGVVISDKPMIEYLPLYKGKREETVTQYDMKVVEKVGLVKFDFLGLKTMTLIHDTLDAIREQGKTPPDLDTLPLTDAETYKLYSSGDTDGIFQVESSGMRQYLRQLRPTVFEDVIAMLALYRPGPLESGMVDEFIKRKHGEVAISYPVPELENCLKDTYGVIVYQEQVMQIAQIVGKYTLGGADLLRRAMGKKDPVAMAKERGKFIEGAVANNVTEKKANEIFDLMEQFAKYGFNKSHSAAYALISYHTAYLKTHYKHEFMAALLTSEMGNQDKLLKYIAACKDMEIPVDRPSVQESRREFIVRDGRIVFGLGGVKNVGDEAIREIIQAREDGGPFASLLDLCSRVSLRKVTKRVLENLIKGGACDCLNCTRASMFAALDLVVARAQKRQKEKDSSQMSLFALAGAEPEILPPGIGVSCEEERVEEWRDDEKMRFEKEALGFFLTSHPLQPFRKELVRLGLTPLEECRDLSGATSIKTAVLVTGIKEYITKKGDRMAFCQVEDLTASGECTFFPEAYADCRELLHSDLPLCLECRPSERVEETRQDDEDEEVLREIKLLGSAVTPLEQACAACQEPVCIDLKSGDVTPARIAELKVLLEQHKGPAPMHVTFREDGFWCRLELSPAYTVQPGRELENDLAVWSAGQGA</sequence>
<evidence type="ECO:0000313" key="8">
    <source>
        <dbReference type="EMBL" id="SBV90923.1"/>
    </source>
</evidence>
<evidence type="ECO:0000256" key="6">
    <source>
        <dbReference type="ARBA" id="ARBA00049244"/>
    </source>
</evidence>
<dbReference type="EMBL" id="FLUQ01000001">
    <property type="protein sequence ID" value="SBV90923.1"/>
    <property type="molecule type" value="Genomic_DNA"/>
</dbReference>
<dbReference type="GO" id="GO:0008408">
    <property type="term" value="F:3'-5' exonuclease activity"/>
    <property type="evidence" value="ECO:0007669"/>
    <property type="project" value="InterPro"/>
</dbReference>
<dbReference type="Pfam" id="PF07733">
    <property type="entry name" value="DNA_pol3_alpha"/>
    <property type="match status" value="1"/>
</dbReference>
<feature type="domain" description="Polymerase/histidinol phosphatase N-terminal" evidence="7">
    <location>
        <begin position="5"/>
        <end position="72"/>
    </location>
</feature>
<dbReference type="PANTHER" id="PTHR32294">
    <property type="entry name" value="DNA POLYMERASE III SUBUNIT ALPHA"/>
    <property type="match status" value="1"/>
</dbReference>
<dbReference type="InterPro" id="IPR004805">
    <property type="entry name" value="DnaE2/DnaE/PolC"/>
</dbReference>
<dbReference type="CDD" id="cd12113">
    <property type="entry name" value="PHP_PolIIIA_DnaE3"/>
    <property type="match status" value="1"/>
</dbReference>
<dbReference type="InterPro" id="IPR040982">
    <property type="entry name" value="DNA_pol3_finger"/>
</dbReference>
<gene>
    <name evidence="8" type="primary">dnaE</name>
    <name evidence="8" type="ORF">KL86DPRO_10109</name>
</gene>
<dbReference type="EC" id="2.7.7.7" evidence="1"/>
<dbReference type="InterPro" id="IPR041931">
    <property type="entry name" value="DNA_pol3_alpha_thumb_dom"/>
</dbReference>
<protein>
    <recommendedName>
        <fullName evidence="1">DNA-directed DNA polymerase</fullName>
        <ecNumber evidence="1">2.7.7.7</ecNumber>
    </recommendedName>
</protein>
<accession>A0A212IUR7</accession>
<dbReference type="NCBIfam" id="NF005298">
    <property type="entry name" value="PRK06826.1"/>
    <property type="match status" value="1"/>
</dbReference>
<reference evidence="8" key="1">
    <citation type="submission" date="2016-04" db="EMBL/GenBank/DDBJ databases">
        <authorList>
            <person name="Evans L.H."/>
            <person name="Alamgir A."/>
            <person name="Owens N."/>
            <person name="Weber N.D."/>
            <person name="Virtaneva K."/>
            <person name="Barbian K."/>
            <person name="Babar A."/>
            <person name="Rosenke K."/>
        </authorList>
    </citation>
    <scope>NUCLEOTIDE SEQUENCE</scope>
    <source>
        <strain evidence="8">86</strain>
    </source>
</reference>
<evidence type="ECO:0000256" key="3">
    <source>
        <dbReference type="ARBA" id="ARBA00022695"/>
    </source>
</evidence>
<evidence type="ECO:0000256" key="2">
    <source>
        <dbReference type="ARBA" id="ARBA00022679"/>
    </source>
</evidence>
<dbReference type="Gene3D" id="1.10.150.870">
    <property type="match status" value="1"/>
</dbReference>
<proteinExistence type="predicted"/>
<dbReference type="Pfam" id="PF02811">
    <property type="entry name" value="PHP"/>
    <property type="match status" value="1"/>
</dbReference>
<name>A0A212IUR7_9DELT</name>
<dbReference type="CDD" id="cd04485">
    <property type="entry name" value="DnaE_OBF"/>
    <property type="match status" value="1"/>
</dbReference>
<dbReference type="SMART" id="SM00481">
    <property type="entry name" value="POLIIIAc"/>
    <property type="match status" value="1"/>
</dbReference>
<organism evidence="8">
    <name type="scientific">uncultured delta proteobacterium</name>
    <dbReference type="NCBI Taxonomy" id="34034"/>
    <lineage>
        <taxon>Bacteria</taxon>
        <taxon>Deltaproteobacteria</taxon>
        <taxon>environmental samples</taxon>
    </lineage>
</organism>
<evidence type="ECO:0000256" key="5">
    <source>
        <dbReference type="ARBA" id="ARBA00022932"/>
    </source>
</evidence>
<keyword evidence="3 8" id="KW-0548">Nucleotidyltransferase</keyword>
<dbReference type="Gene3D" id="3.20.20.140">
    <property type="entry name" value="Metal-dependent hydrolases"/>
    <property type="match status" value="1"/>
</dbReference>
<dbReference type="Gene3D" id="1.10.10.1600">
    <property type="entry name" value="Bacterial DNA polymerase III alpha subunit, thumb domain"/>
    <property type="match status" value="1"/>
</dbReference>
<dbReference type="NCBIfam" id="NF004226">
    <property type="entry name" value="PRK05673.1"/>
    <property type="match status" value="1"/>
</dbReference>
<evidence type="ECO:0000256" key="1">
    <source>
        <dbReference type="ARBA" id="ARBA00012417"/>
    </source>
</evidence>
<dbReference type="Pfam" id="PF17657">
    <property type="entry name" value="DNA_pol3_finger"/>
    <property type="match status" value="1"/>
</dbReference>
<keyword evidence="5" id="KW-0239">DNA-directed DNA polymerase</keyword>
<dbReference type="GO" id="GO:0003887">
    <property type="term" value="F:DNA-directed DNA polymerase activity"/>
    <property type="evidence" value="ECO:0007669"/>
    <property type="project" value="UniProtKB-KW"/>
</dbReference>
<keyword evidence="4" id="KW-0235">DNA replication</keyword>
<comment type="catalytic activity">
    <reaction evidence="6">
        <text>DNA(n) + a 2'-deoxyribonucleoside 5'-triphosphate = DNA(n+1) + diphosphate</text>
        <dbReference type="Rhea" id="RHEA:22508"/>
        <dbReference type="Rhea" id="RHEA-COMP:17339"/>
        <dbReference type="Rhea" id="RHEA-COMP:17340"/>
        <dbReference type="ChEBI" id="CHEBI:33019"/>
        <dbReference type="ChEBI" id="CHEBI:61560"/>
        <dbReference type="ChEBI" id="CHEBI:173112"/>
        <dbReference type="EC" id="2.7.7.7"/>
    </reaction>
</comment>
<dbReference type="InterPro" id="IPR003141">
    <property type="entry name" value="Pol/His_phosphatase_N"/>
</dbReference>
<dbReference type="GO" id="GO:0006260">
    <property type="term" value="P:DNA replication"/>
    <property type="evidence" value="ECO:0007669"/>
    <property type="project" value="UniProtKB-KW"/>
</dbReference>
<dbReference type="InterPro" id="IPR004013">
    <property type="entry name" value="PHP_dom"/>
</dbReference>
<dbReference type="NCBIfam" id="TIGR00594">
    <property type="entry name" value="polc"/>
    <property type="match status" value="1"/>
</dbReference>
<dbReference type="Pfam" id="PF14579">
    <property type="entry name" value="HHH_6"/>
    <property type="match status" value="1"/>
</dbReference>
<dbReference type="SUPFAM" id="SSF89550">
    <property type="entry name" value="PHP domain-like"/>
    <property type="match status" value="1"/>
</dbReference>
<evidence type="ECO:0000256" key="4">
    <source>
        <dbReference type="ARBA" id="ARBA00022705"/>
    </source>
</evidence>
<dbReference type="InterPro" id="IPR011708">
    <property type="entry name" value="DNA_pol3_alpha_NTPase_dom"/>
</dbReference>
<dbReference type="PANTHER" id="PTHR32294:SF0">
    <property type="entry name" value="DNA POLYMERASE III SUBUNIT ALPHA"/>
    <property type="match status" value="1"/>
</dbReference>
<keyword evidence="2 8" id="KW-0808">Transferase</keyword>
<dbReference type="AlphaFoldDB" id="A0A212IUR7"/>
<evidence type="ECO:0000259" key="7">
    <source>
        <dbReference type="SMART" id="SM00481"/>
    </source>
</evidence>
<dbReference type="InterPro" id="IPR029460">
    <property type="entry name" value="DNAPol_HHH"/>
</dbReference>